<name>A0A5J6MZ94_9PROT</name>
<dbReference type="AlphaFoldDB" id="A0A5J6MZ94"/>
<comment type="cofactor">
    <cofactor evidence="1">
        <name>pyridoxal 5'-phosphate</name>
        <dbReference type="ChEBI" id="CHEBI:597326"/>
    </cofactor>
</comment>
<evidence type="ECO:0000256" key="2">
    <source>
        <dbReference type="ARBA" id="ARBA00022898"/>
    </source>
</evidence>
<keyword evidence="5" id="KW-1185">Reference proteome</keyword>
<comment type="similarity">
    <text evidence="3">Belongs to the class-III pyridoxal-phosphate-dependent aminotransferase family.</text>
</comment>
<gene>
    <name evidence="4" type="primary">hemL</name>
    <name evidence="4" type="ORF">FRZ61_23340</name>
</gene>
<dbReference type="GO" id="GO:0030170">
    <property type="term" value="F:pyridoxal phosphate binding"/>
    <property type="evidence" value="ECO:0007669"/>
    <property type="project" value="InterPro"/>
</dbReference>
<dbReference type="Gene3D" id="3.90.1150.10">
    <property type="entry name" value="Aspartate Aminotransferase, domain 1"/>
    <property type="match status" value="1"/>
</dbReference>
<sequence length="464" mass="50834">MTKAGAPTSNSKRDPYRLDKSNAHFRKAVQKMPLGVSSNFRYWGDNNTVYVKHGRGARVTDLDGNVYVDYRLGYGPAILGHCHPEVDAAAREGQQVGTVFALGTEREYTVASMISEMVPAAELVRFSNSGTEAVMAALRLARGATGKDHYVTFEGSYHGLFDSTMWTLDTDTIQEGREPDIVSYGKGIPAAVRSLFWQVPYNDAQRLEDVLKKHGHTIAAVLIEPILGNCCGIPSKPEFIKAVRELCTKYGVLMIVDEVKTGFRVRRGGAQELYGVKADICTMAKAVGNGYPIACIGGREDIMRNYGRGVAHGGTYTAQAMSLAAAEKTLTILRDTSALDDIAAYGTAMQEGMHKILSARGIPHSFTGHPSMSGLFFRETPPSNYRDWKTSDYTFYDTLAHHLIPRGVMCEPDSREPWFISTAHDKACLDETLDTFEYCVDLTIEELGKAQKAKAAPAMTGITA</sequence>
<accession>A0A5J6MZ94</accession>
<protein>
    <submittedName>
        <fullName evidence="4">Glutamate-1-semialdehyde 2,1-aminomutase</fullName>
    </submittedName>
</protein>
<dbReference type="RefSeq" id="WP_191909401.1">
    <property type="nucleotide sequence ID" value="NZ_CP042582.1"/>
</dbReference>
<organism evidence="4 5">
    <name type="scientific">Hypericibacter adhaerens</name>
    <dbReference type="NCBI Taxonomy" id="2602016"/>
    <lineage>
        <taxon>Bacteria</taxon>
        <taxon>Pseudomonadati</taxon>
        <taxon>Pseudomonadota</taxon>
        <taxon>Alphaproteobacteria</taxon>
        <taxon>Rhodospirillales</taxon>
        <taxon>Dongiaceae</taxon>
        <taxon>Hypericibacter</taxon>
    </lineage>
</organism>
<dbReference type="EMBL" id="CP042582">
    <property type="protein sequence ID" value="QEX22404.1"/>
    <property type="molecule type" value="Genomic_DNA"/>
</dbReference>
<evidence type="ECO:0000256" key="1">
    <source>
        <dbReference type="ARBA" id="ARBA00001933"/>
    </source>
</evidence>
<dbReference type="Proteomes" id="UP000325797">
    <property type="component" value="Chromosome"/>
</dbReference>
<keyword evidence="2 3" id="KW-0663">Pyridoxal phosphate</keyword>
<evidence type="ECO:0000313" key="4">
    <source>
        <dbReference type="EMBL" id="QEX22404.1"/>
    </source>
</evidence>
<dbReference type="CDD" id="cd00610">
    <property type="entry name" value="OAT_like"/>
    <property type="match status" value="1"/>
</dbReference>
<evidence type="ECO:0000313" key="5">
    <source>
        <dbReference type="Proteomes" id="UP000325797"/>
    </source>
</evidence>
<dbReference type="Pfam" id="PF00202">
    <property type="entry name" value="Aminotran_3"/>
    <property type="match status" value="1"/>
</dbReference>
<reference evidence="4 5" key="1">
    <citation type="submission" date="2019-08" db="EMBL/GenBank/DDBJ databases">
        <title>Hyperibacter terrae gen. nov., sp. nov. and Hyperibacter viscosus sp. nov., two new members in the family Rhodospirillaceae isolated from the rhizosphere of Hypericum perforatum.</title>
        <authorList>
            <person name="Noviana Z."/>
        </authorList>
    </citation>
    <scope>NUCLEOTIDE SEQUENCE [LARGE SCALE GENOMIC DNA]</scope>
    <source>
        <strain evidence="4 5">R5959</strain>
    </source>
</reference>
<dbReference type="PANTHER" id="PTHR43713">
    <property type="entry name" value="GLUTAMATE-1-SEMIALDEHYDE 2,1-AMINOMUTASE"/>
    <property type="match status" value="1"/>
</dbReference>
<dbReference type="Gene3D" id="3.40.640.10">
    <property type="entry name" value="Type I PLP-dependent aspartate aminotransferase-like (Major domain)"/>
    <property type="match status" value="1"/>
</dbReference>
<dbReference type="InterPro" id="IPR015424">
    <property type="entry name" value="PyrdxlP-dep_Trfase"/>
</dbReference>
<dbReference type="InterPro" id="IPR015421">
    <property type="entry name" value="PyrdxlP-dep_Trfase_major"/>
</dbReference>
<dbReference type="PANTHER" id="PTHR43713:SF3">
    <property type="entry name" value="GLUTAMATE-1-SEMIALDEHYDE 2,1-AMINOMUTASE 1, CHLOROPLASTIC-RELATED"/>
    <property type="match status" value="1"/>
</dbReference>
<dbReference type="GO" id="GO:0008483">
    <property type="term" value="F:transaminase activity"/>
    <property type="evidence" value="ECO:0007669"/>
    <property type="project" value="InterPro"/>
</dbReference>
<dbReference type="InterPro" id="IPR005814">
    <property type="entry name" value="Aminotrans_3"/>
</dbReference>
<evidence type="ECO:0000256" key="3">
    <source>
        <dbReference type="RuleBase" id="RU003560"/>
    </source>
</evidence>
<dbReference type="InterPro" id="IPR015422">
    <property type="entry name" value="PyrdxlP-dep_Trfase_small"/>
</dbReference>
<dbReference type="KEGG" id="hadh:FRZ61_23340"/>
<dbReference type="SUPFAM" id="SSF53383">
    <property type="entry name" value="PLP-dependent transferases"/>
    <property type="match status" value="1"/>
</dbReference>
<proteinExistence type="inferred from homology"/>